<dbReference type="InterPro" id="IPR043129">
    <property type="entry name" value="ATPase_NBD"/>
</dbReference>
<evidence type="ECO:0000256" key="5">
    <source>
        <dbReference type="ARBA" id="ARBA00022519"/>
    </source>
</evidence>
<evidence type="ECO:0000259" key="12">
    <source>
        <dbReference type="Pfam" id="PF12693"/>
    </source>
</evidence>
<evidence type="ECO:0000256" key="3">
    <source>
        <dbReference type="ARBA" id="ARBA00022448"/>
    </source>
</evidence>
<evidence type="ECO:0000256" key="10">
    <source>
        <dbReference type="PIRNR" id="PIRNR015761"/>
    </source>
</evidence>
<keyword evidence="9" id="KW-0472">Membrane</keyword>
<feature type="domain" description="GspL periplasmic" evidence="12">
    <location>
        <begin position="246"/>
        <end position="397"/>
    </location>
</feature>
<keyword evidence="7 10" id="KW-0653">Protein transport</keyword>
<dbReference type="GO" id="GO:0009276">
    <property type="term" value="C:Gram-negative-bacterium-type cell wall"/>
    <property type="evidence" value="ECO:0007669"/>
    <property type="project" value="InterPro"/>
</dbReference>
<dbReference type="InterPro" id="IPR024230">
    <property type="entry name" value="GspL_cyto_dom"/>
</dbReference>
<dbReference type="Proteomes" id="UP000321933">
    <property type="component" value="Unassembled WGS sequence"/>
</dbReference>
<dbReference type="GO" id="GO:0005886">
    <property type="term" value="C:plasma membrane"/>
    <property type="evidence" value="ECO:0007669"/>
    <property type="project" value="UniProtKB-SubCell"/>
</dbReference>
<sequence length="401" mass="43917">MSLQNIAVIRLLDEQLLCYPPGAGEQALSLDSEDALREFGEQAARNRWGLCFAAPAAEVRLLDLSISAEEKKHLARSLPFMLEEQVAEDIDALHFATLALEPLHYAVALCRHQHMEGWREHLAPLGATVNHWLPEPLLLPWQAGEWCLLLEGDQAVLRSGVCAGFGCERALLPLLLEAALAEGEPEAVIVYGSDQAEDCALLPAVLQSRARWRRGNLCSALMLVDTPPALNLCQGSYAARLPLQRWWQEWRLVASVFAAVFCLQLLATWLDYRSLAAENLNLRAAREASYRQVSPQGVVNEPELLLKRQLDALRGTGGGGAFVPLLDRVGQVLEGEPGARLASLNYSDRGGEMRMNIVASDYESVERIRAGINASGLNATMESSNAQGDGVRARIRVEGKG</sequence>
<evidence type="ECO:0000313" key="14">
    <source>
        <dbReference type="Proteomes" id="UP000321933"/>
    </source>
</evidence>
<gene>
    <name evidence="13" type="ORF">FVW59_03585</name>
</gene>
<organism evidence="13 14">
    <name type="scientific">Parahaliea aestuarii</name>
    <dbReference type="NCBI Taxonomy" id="1852021"/>
    <lineage>
        <taxon>Bacteria</taxon>
        <taxon>Pseudomonadati</taxon>
        <taxon>Pseudomonadota</taxon>
        <taxon>Gammaproteobacteria</taxon>
        <taxon>Cellvibrionales</taxon>
        <taxon>Halieaceae</taxon>
        <taxon>Parahaliea</taxon>
    </lineage>
</organism>
<comment type="function">
    <text evidence="10">Inner membrane component of the type II secretion system required for the energy-dependent secretion of extracellular factors such as proteases and toxins from the periplasm.</text>
</comment>
<evidence type="ECO:0000259" key="11">
    <source>
        <dbReference type="Pfam" id="PF05134"/>
    </source>
</evidence>
<dbReference type="SUPFAM" id="SSF53067">
    <property type="entry name" value="Actin-like ATPase domain"/>
    <property type="match status" value="1"/>
</dbReference>
<keyword evidence="5" id="KW-0997">Cell inner membrane</keyword>
<dbReference type="GO" id="GO:0015628">
    <property type="term" value="P:protein secretion by the type II secretion system"/>
    <property type="evidence" value="ECO:0007669"/>
    <property type="project" value="InterPro"/>
</dbReference>
<dbReference type="EMBL" id="VRYZ01000001">
    <property type="protein sequence ID" value="TXS94993.1"/>
    <property type="molecule type" value="Genomic_DNA"/>
</dbReference>
<dbReference type="Pfam" id="PF05134">
    <property type="entry name" value="T2SSL"/>
    <property type="match status" value="1"/>
</dbReference>
<comment type="similarity">
    <text evidence="2 10">Belongs to the GSP L family.</text>
</comment>
<keyword evidence="3 10" id="KW-0813">Transport</keyword>
<evidence type="ECO:0000256" key="9">
    <source>
        <dbReference type="ARBA" id="ARBA00023136"/>
    </source>
</evidence>
<dbReference type="CDD" id="cd24017">
    <property type="entry name" value="ASKHA_T2SSL_N"/>
    <property type="match status" value="1"/>
</dbReference>
<dbReference type="GO" id="GO:0015627">
    <property type="term" value="C:type II protein secretion system complex"/>
    <property type="evidence" value="ECO:0007669"/>
    <property type="project" value="InterPro"/>
</dbReference>
<evidence type="ECO:0000256" key="7">
    <source>
        <dbReference type="ARBA" id="ARBA00022927"/>
    </source>
</evidence>
<keyword evidence="4" id="KW-1003">Cell membrane</keyword>
<dbReference type="Gene3D" id="3.30.420.370">
    <property type="match status" value="1"/>
</dbReference>
<protein>
    <recommendedName>
        <fullName evidence="10">Type II secretion system protein L</fullName>
        <shortName evidence="10">T2SS protein L</shortName>
    </recommendedName>
</protein>
<reference evidence="13 14" key="1">
    <citation type="submission" date="2019-08" db="EMBL/GenBank/DDBJ databases">
        <title>Parahaliea maris sp. nov., isolated from the surface seawater.</title>
        <authorList>
            <person name="Liu Y."/>
        </authorList>
    </citation>
    <scope>NUCLEOTIDE SEQUENCE [LARGE SCALE GENOMIC DNA]</scope>
    <source>
        <strain evidence="13 14">S2-26</strain>
    </source>
</reference>
<evidence type="ECO:0000256" key="6">
    <source>
        <dbReference type="ARBA" id="ARBA00022692"/>
    </source>
</evidence>
<accession>A0A5C9A288</accession>
<dbReference type="PIRSF" id="PIRSF015761">
    <property type="entry name" value="Protein_L"/>
    <property type="match status" value="1"/>
</dbReference>
<dbReference type="InterPro" id="IPR007812">
    <property type="entry name" value="T2SS_protein-GspL"/>
</dbReference>
<feature type="domain" description="GspL cytoplasmic actin-ATPase-like" evidence="11">
    <location>
        <begin position="32"/>
        <end position="239"/>
    </location>
</feature>
<keyword evidence="6" id="KW-0812">Transmembrane</keyword>
<keyword evidence="14" id="KW-1185">Reference proteome</keyword>
<dbReference type="NCBIfam" id="TIGR01709">
    <property type="entry name" value="typeII_sec_gspL"/>
    <property type="match status" value="1"/>
</dbReference>
<dbReference type="Gene3D" id="3.30.420.380">
    <property type="match status" value="1"/>
</dbReference>
<comment type="caution">
    <text evidence="13">The sequence shown here is derived from an EMBL/GenBank/DDBJ whole genome shotgun (WGS) entry which is preliminary data.</text>
</comment>
<evidence type="ECO:0000256" key="2">
    <source>
        <dbReference type="ARBA" id="ARBA00005318"/>
    </source>
</evidence>
<evidence type="ECO:0000313" key="13">
    <source>
        <dbReference type="EMBL" id="TXS94993.1"/>
    </source>
</evidence>
<dbReference type="Gene3D" id="3.30.1360.100">
    <property type="entry name" value="General secretion pathway protein M, EpsM"/>
    <property type="match status" value="1"/>
</dbReference>
<dbReference type="OrthoDB" id="7011844at2"/>
<evidence type="ECO:0000256" key="8">
    <source>
        <dbReference type="ARBA" id="ARBA00022989"/>
    </source>
</evidence>
<evidence type="ECO:0000256" key="4">
    <source>
        <dbReference type="ARBA" id="ARBA00022475"/>
    </source>
</evidence>
<evidence type="ECO:0000256" key="1">
    <source>
        <dbReference type="ARBA" id="ARBA00004377"/>
    </source>
</evidence>
<dbReference type="AlphaFoldDB" id="A0A5C9A288"/>
<proteinExistence type="inferred from homology"/>
<dbReference type="Pfam" id="PF12693">
    <property type="entry name" value="GspL_C"/>
    <property type="match status" value="1"/>
</dbReference>
<dbReference type="InterPro" id="IPR025691">
    <property type="entry name" value="GspL_pp_dom"/>
</dbReference>
<name>A0A5C9A288_9GAMM</name>
<comment type="subcellular location">
    <subcellularLocation>
        <location evidence="1">Cell inner membrane</location>
        <topology evidence="1">Single-pass membrane protein</topology>
    </subcellularLocation>
</comment>
<keyword evidence="8" id="KW-1133">Transmembrane helix</keyword>